<keyword evidence="3" id="KW-1185">Reference proteome</keyword>
<evidence type="ECO:0000256" key="1">
    <source>
        <dbReference type="SAM" id="MobiDB-lite"/>
    </source>
</evidence>
<gene>
    <name evidence="2" type="ORF">D9757_009440</name>
</gene>
<dbReference type="OrthoDB" id="3043436at2759"/>
<accession>A0A8H5M567</accession>
<organism evidence="2 3">
    <name type="scientific">Collybiopsis confluens</name>
    <dbReference type="NCBI Taxonomy" id="2823264"/>
    <lineage>
        <taxon>Eukaryota</taxon>
        <taxon>Fungi</taxon>
        <taxon>Dikarya</taxon>
        <taxon>Basidiomycota</taxon>
        <taxon>Agaricomycotina</taxon>
        <taxon>Agaricomycetes</taxon>
        <taxon>Agaricomycetidae</taxon>
        <taxon>Agaricales</taxon>
        <taxon>Marasmiineae</taxon>
        <taxon>Omphalotaceae</taxon>
        <taxon>Collybiopsis</taxon>
    </lineage>
</organism>
<reference evidence="2 3" key="1">
    <citation type="journal article" date="2020" name="ISME J.">
        <title>Uncovering the hidden diversity of litter-decomposition mechanisms in mushroom-forming fungi.</title>
        <authorList>
            <person name="Floudas D."/>
            <person name="Bentzer J."/>
            <person name="Ahren D."/>
            <person name="Johansson T."/>
            <person name="Persson P."/>
            <person name="Tunlid A."/>
        </authorList>
    </citation>
    <scope>NUCLEOTIDE SEQUENCE [LARGE SCALE GENOMIC DNA]</scope>
    <source>
        <strain evidence="2 3">CBS 406.79</strain>
    </source>
</reference>
<feature type="region of interest" description="Disordered" evidence="1">
    <location>
        <begin position="385"/>
        <end position="404"/>
    </location>
</feature>
<dbReference type="Proteomes" id="UP000518752">
    <property type="component" value="Unassembled WGS sequence"/>
</dbReference>
<evidence type="ECO:0000313" key="3">
    <source>
        <dbReference type="Proteomes" id="UP000518752"/>
    </source>
</evidence>
<dbReference type="AlphaFoldDB" id="A0A8H5M567"/>
<protein>
    <submittedName>
        <fullName evidence="2">Uncharacterized protein</fullName>
    </submittedName>
</protein>
<comment type="caution">
    <text evidence="2">The sequence shown here is derived from an EMBL/GenBank/DDBJ whole genome shotgun (WGS) entry which is preliminary data.</text>
</comment>
<name>A0A8H5M567_9AGAR</name>
<proteinExistence type="predicted"/>
<dbReference type="EMBL" id="JAACJN010000061">
    <property type="protein sequence ID" value="KAF5381126.1"/>
    <property type="molecule type" value="Genomic_DNA"/>
</dbReference>
<evidence type="ECO:0000313" key="2">
    <source>
        <dbReference type="EMBL" id="KAF5381126.1"/>
    </source>
</evidence>
<sequence>MTITLPEEILQAVVEYLAYNRSFIERQKLEFCNKYSSGQLFSLSATSRQFRRVCMPFIFSFIQIQVRSGALERLRAQCSSSPTFAGCIRTLSVISKSESGEYDSCSSHENQEHLNLLLPFLIHLSQLNLKGIDIHSSLLDAIRSHPVSTVLINSLDLPQESDLAKLVCEEVVVVQGNKTSSLDSLLARGMQVHRIIGVQPDLLKEPFGSRTFNGLRELELILGRYPVDLIWFPDMMRSHASLKKVIFNNHRGLYFKNGRNLPFMRLFLEEAEKQGCSLLDVRSFDIARAITAMPIPDPYGGWHVTGLYLRIVRGCQLETILKLAHLFFPDIDALKLSDLGYICSEDLCVDPLVNALRQFSSLRVLSLLKMFTSVDITTRRNPWGGIEDRMETDTDTSGPSTSSTTNAMSIAVEAGALWSVSCIALEIPRLEDFYFEEEGSSRISVVHSRVG</sequence>
<feature type="compositionally biased region" description="Low complexity" evidence="1">
    <location>
        <begin position="395"/>
        <end position="404"/>
    </location>
</feature>